<dbReference type="SUPFAM" id="SSF52402">
    <property type="entry name" value="Adenine nucleotide alpha hydrolases-like"/>
    <property type="match status" value="2"/>
</dbReference>
<organism evidence="2 3">
    <name type="scientific">Porites evermanni</name>
    <dbReference type="NCBI Taxonomy" id="104178"/>
    <lineage>
        <taxon>Eukaryota</taxon>
        <taxon>Metazoa</taxon>
        <taxon>Cnidaria</taxon>
        <taxon>Anthozoa</taxon>
        <taxon>Hexacorallia</taxon>
        <taxon>Scleractinia</taxon>
        <taxon>Fungiina</taxon>
        <taxon>Poritidae</taxon>
        <taxon>Porites</taxon>
    </lineage>
</organism>
<dbReference type="EMBL" id="CALNXI010001039">
    <property type="protein sequence ID" value="CAH3152635.1"/>
    <property type="molecule type" value="Genomic_DNA"/>
</dbReference>
<dbReference type="InterPro" id="IPR006016">
    <property type="entry name" value="UspA"/>
</dbReference>
<evidence type="ECO:0000259" key="1">
    <source>
        <dbReference type="Pfam" id="PF00582"/>
    </source>
</evidence>
<dbReference type="Pfam" id="PF00582">
    <property type="entry name" value="Usp"/>
    <property type="match status" value="2"/>
</dbReference>
<dbReference type="CDD" id="cd23659">
    <property type="entry name" value="USP_At3g01520-like"/>
    <property type="match status" value="2"/>
</dbReference>
<feature type="non-terminal residue" evidence="2">
    <location>
        <position position="1"/>
    </location>
</feature>
<comment type="caution">
    <text evidence="2">The sequence shown here is derived from an EMBL/GenBank/DDBJ whole genome shotgun (WGS) entry which is preliminary data.</text>
</comment>
<protein>
    <recommendedName>
        <fullName evidence="1">UspA domain-containing protein</fullName>
    </recommendedName>
</protein>
<dbReference type="PANTHER" id="PTHR46989:SF3">
    <property type="entry name" value="USPA DOMAIN-CONTAINING PROTEIN"/>
    <property type="match status" value="1"/>
</dbReference>
<dbReference type="Gene3D" id="3.40.50.620">
    <property type="entry name" value="HUPs"/>
    <property type="match status" value="2"/>
</dbReference>
<accession>A0ABN8Q1A1</accession>
<name>A0ABN8Q1A1_9CNID</name>
<feature type="domain" description="UspA" evidence="1">
    <location>
        <begin position="118"/>
        <end position="265"/>
    </location>
</feature>
<dbReference type="PANTHER" id="PTHR46989">
    <property type="entry name" value="USP DOMAIN-CONTAINING PROTEIN"/>
    <property type="match status" value="1"/>
</dbReference>
<dbReference type="InterPro" id="IPR006015">
    <property type="entry name" value="Universal_stress_UspA"/>
</dbReference>
<gene>
    <name evidence="2" type="ORF">PEVE_00000792</name>
</gene>
<evidence type="ECO:0000313" key="3">
    <source>
        <dbReference type="Proteomes" id="UP001159427"/>
    </source>
</evidence>
<sequence length="277" mass="31278">ISVPLDDDGSTFYDVYLKEVGKKDRQTKKLLDAFGTKCELHGVKFETYSEENTKPGEVICKLAKDVNANLIVMGSRGMGTLRRTLLGSSLSQKAIAHESLRSTDLLKQAMAECEQAGRTVVLGVDASEHSERAFDWYVKNIYKETDKILVIHAQEYPTIPAAPYPYGYAYYEEWQNLVEKSDKQVKELLECFGTKCKRLKEPEKFKLYKEESNRPGEVICKLAEDEKANLIVMGSRGMGTLRRTFLGSVSDYCVHHAHIPVVVVPPPNRHEDHTKSS</sequence>
<reference evidence="2 3" key="1">
    <citation type="submission" date="2022-05" db="EMBL/GenBank/DDBJ databases">
        <authorList>
            <consortium name="Genoscope - CEA"/>
            <person name="William W."/>
        </authorList>
    </citation>
    <scope>NUCLEOTIDE SEQUENCE [LARGE SCALE GENOMIC DNA]</scope>
</reference>
<proteinExistence type="predicted"/>
<dbReference type="Proteomes" id="UP001159427">
    <property type="component" value="Unassembled WGS sequence"/>
</dbReference>
<dbReference type="PRINTS" id="PR01438">
    <property type="entry name" value="UNVRSLSTRESS"/>
</dbReference>
<keyword evidence="3" id="KW-1185">Reference proteome</keyword>
<dbReference type="InterPro" id="IPR014729">
    <property type="entry name" value="Rossmann-like_a/b/a_fold"/>
</dbReference>
<feature type="domain" description="UspA" evidence="1">
    <location>
        <begin position="26"/>
        <end position="90"/>
    </location>
</feature>
<evidence type="ECO:0000313" key="2">
    <source>
        <dbReference type="EMBL" id="CAH3152635.1"/>
    </source>
</evidence>